<dbReference type="SMART" id="SM00155">
    <property type="entry name" value="PLDc"/>
    <property type="match status" value="2"/>
</dbReference>
<evidence type="ECO:0000256" key="13">
    <source>
        <dbReference type="SAM" id="Phobius"/>
    </source>
</evidence>
<evidence type="ECO:0000256" key="10">
    <source>
        <dbReference type="ARBA" id="ARBA00023209"/>
    </source>
</evidence>
<dbReference type="SUPFAM" id="SSF56024">
    <property type="entry name" value="Phospholipase D/nuclease"/>
    <property type="match status" value="2"/>
</dbReference>
<evidence type="ECO:0000256" key="5">
    <source>
        <dbReference type="ARBA" id="ARBA00022692"/>
    </source>
</evidence>
<protein>
    <recommendedName>
        <fullName evidence="12">Cardiolipin synthase</fullName>
        <ecNumber evidence="12">2.7.8.-</ecNumber>
    </recommendedName>
</protein>
<dbReference type="GO" id="GO:0005886">
    <property type="term" value="C:plasma membrane"/>
    <property type="evidence" value="ECO:0007669"/>
    <property type="project" value="UniProtKB-SubCell"/>
</dbReference>
<dbReference type="NCBIfam" id="TIGR04265">
    <property type="entry name" value="bac_cardiolipin"/>
    <property type="match status" value="1"/>
</dbReference>
<evidence type="ECO:0000256" key="7">
    <source>
        <dbReference type="ARBA" id="ARBA00022989"/>
    </source>
</evidence>
<dbReference type="CDD" id="cd09110">
    <property type="entry name" value="PLDc_CLS_1"/>
    <property type="match status" value="1"/>
</dbReference>
<dbReference type="AlphaFoldDB" id="A0A928TRF3"/>
<keyword evidence="6" id="KW-0677">Repeat</keyword>
<dbReference type="InterPro" id="IPR001736">
    <property type="entry name" value="PLipase_D/transphosphatidylase"/>
</dbReference>
<sequence>MDIFLWAATHAGTAAAILFILNLCFVGVVLLLENREPEKSIGWLLALIAFPIIGFILYLFFGHNWHKQTYQDRRLVHYAMNERKRMAEEDAGQVSDPQAAAFHYFATNASGFRLTKGNAVRILTDAHEKYARMFAELRKAKTSIDVEYFIFRYDRTGLEMINILKQKAKEGVRVRFLVDGMGSLGFGRKAFSDMRAAGIQAHYFAPLITIFFFFKANYRDHRKIVVIDNEIAYTGGINIGNEYLGESRKGFWRDTSLELRGPCVRQFAELFQEAWGRTVGSSAKPDLPRPKHQPEQETVSVIPSGPDTDWLAIHQLYLAMIHGARTRIRIQTPYFIPDESIHAALLNAALRGVDVQIMLPRNPDYAYLRWVANTYLEEILRAGGRVFEYVNGFLHPKVILVDDRIATIGTCNIDIRSFRLDFEVNILTSGSKTVRHLLEDFEHDLGNCEEIDYLEFIDRPLGKRIKESVARLIAPLL</sequence>
<keyword evidence="11" id="KW-1208">Phospholipid metabolism</keyword>
<dbReference type="GO" id="GO:0008808">
    <property type="term" value="F:cardiolipin synthase activity"/>
    <property type="evidence" value="ECO:0007669"/>
    <property type="project" value="UniProtKB-UniRule"/>
</dbReference>
<feature type="transmembrane region" description="Helical" evidence="13">
    <location>
        <begin position="12"/>
        <end position="32"/>
    </location>
</feature>
<dbReference type="EC" id="2.7.8.-" evidence="12"/>
<dbReference type="Gene3D" id="3.30.870.10">
    <property type="entry name" value="Endonuclease Chain A"/>
    <property type="match status" value="2"/>
</dbReference>
<evidence type="ECO:0000256" key="12">
    <source>
        <dbReference type="NCBIfam" id="TIGR04265"/>
    </source>
</evidence>
<dbReference type="Proteomes" id="UP000710385">
    <property type="component" value="Unassembled WGS sequence"/>
</dbReference>
<dbReference type="InterPro" id="IPR025202">
    <property type="entry name" value="PLD-like_dom"/>
</dbReference>
<dbReference type="PANTHER" id="PTHR21248:SF22">
    <property type="entry name" value="PHOSPHOLIPASE D"/>
    <property type="match status" value="1"/>
</dbReference>
<dbReference type="Pfam" id="PF13396">
    <property type="entry name" value="PLDc_N"/>
    <property type="match status" value="1"/>
</dbReference>
<reference evidence="15" key="1">
    <citation type="submission" date="2020-05" db="EMBL/GenBank/DDBJ databases">
        <title>High-Quality Genomes of Partial-Nitritation/Anammox System by Hierarchical Clustering Based Hybrid Assembly.</title>
        <authorList>
            <person name="Liu L."/>
            <person name="Wang Y."/>
            <person name="Che Y."/>
            <person name="Chen Y."/>
            <person name="Xia Y."/>
            <person name="Luo R."/>
            <person name="Cheng S.H."/>
            <person name="Zheng C."/>
            <person name="Zhang T."/>
        </authorList>
    </citation>
    <scope>NUCLEOTIDE SEQUENCE</scope>
    <source>
        <strain evidence="15">H1_PAT1</strain>
    </source>
</reference>
<evidence type="ECO:0000256" key="4">
    <source>
        <dbReference type="ARBA" id="ARBA00022679"/>
    </source>
</evidence>
<proteinExistence type="predicted"/>
<name>A0A928TRF3_UNCKA</name>
<evidence type="ECO:0000313" key="15">
    <source>
        <dbReference type="EMBL" id="MBE7524927.1"/>
    </source>
</evidence>
<comment type="caution">
    <text evidence="15">The sequence shown here is derived from an EMBL/GenBank/DDBJ whole genome shotgun (WGS) entry which is preliminary data.</text>
</comment>
<evidence type="ECO:0000256" key="2">
    <source>
        <dbReference type="ARBA" id="ARBA00022475"/>
    </source>
</evidence>
<evidence type="ECO:0000256" key="9">
    <source>
        <dbReference type="ARBA" id="ARBA00023136"/>
    </source>
</evidence>
<keyword evidence="7 13" id="KW-1133">Transmembrane helix</keyword>
<evidence type="ECO:0000256" key="8">
    <source>
        <dbReference type="ARBA" id="ARBA00023098"/>
    </source>
</evidence>
<feature type="domain" description="PLD phosphodiesterase" evidence="14">
    <location>
        <begin position="390"/>
        <end position="417"/>
    </location>
</feature>
<keyword evidence="9 13" id="KW-0472">Membrane</keyword>
<evidence type="ECO:0000313" key="16">
    <source>
        <dbReference type="Proteomes" id="UP000710385"/>
    </source>
</evidence>
<dbReference type="EMBL" id="JABTTY010000001">
    <property type="protein sequence ID" value="MBE7524927.1"/>
    <property type="molecule type" value="Genomic_DNA"/>
</dbReference>
<feature type="transmembrane region" description="Helical" evidence="13">
    <location>
        <begin position="41"/>
        <end position="61"/>
    </location>
</feature>
<feature type="domain" description="PLD phosphodiesterase" evidence="14">
    <location>
        <begin position="216"/>
        <end position="243"/>
    </location>
</feature>
<dbReference type="Pfam" id="PF13091">
    <property type="entry name" value="PLDc_2"/>
    <property type="match status" value="2"/>
</dbReference>
<evidence type="ECO:0000256" key="11">
    <source>
        <dbReference type="ARBA" id="ARBA00023264"/>
    </source>
</evidence>
<evidence type="ECO:0000256" key="3">
    <source>
        <dbReference type="ARBA" id="ARBA00022516"/>
    </source>
</evidence>
<dbReference type="PANTHER" id="PTHR21248">
    <property type="entry name" value="CARDIOLIPIN SYNTHASE"/>
    <property type="match status" value="1"/>
</dbReference>
<dbReference type="PROSITE" id="PS50035">
    <property type="entry name" value="PLD"/>
    <property type="match status" value="2"/>
</dbReference>
<dbReference type="InterPro" id="IPR027379">
    <property type="entry name" value="CLS_N"/>
</dbReference>
<keyword evidence="4" id="KW-0808">Transferase</keyword>
<dbReference type="InterPro" id="IPR022924">
    <property type="entry name" value="Cardiolipin_synthase"/>
</dbReference>
<dbReference type="GO" id="GO:0032049">
    <property type="term" value="P:cardiolipin biosynthetic process"/>
    <property type="evidence" value="ECO:0007669"/>
    <property type="project" value="UniProtKB-UniRule"/>
</dbReference>
<dbReference type="CDD" id="cd09112">
    <property type="entry name" value="PLDc_CLS_2"/>
    <property type="match status" value="1"/>
</dbReference>
<evidence type="ECO:0000256" key="6">
    <source>
        <dbReference type="ARBA" id="ARBA00022737"/>
    </source>
</evidence>
<evidence type="ECO:0000256" key="1">
    <source>
        <dbReference type="ARBA" id="ARBA00004651"/>
    </source>
</evidence>
<organism evidence="15 16">
    <name type="scientific">candidate division WWE3 bacterium</name>
    <dbReference type="NCBI Taxonomy" id="2053526"/>
    <lineage>
        <taxon>Bacteria</taxon>
        <taxon>Katanobacteria</taxon>
    </lineage>
</organism>
<keyword evidence="5 13" id="KW-0812">Transmembrane</keyword>
<keyword evidence="2" id="KW-1003">Cell membrane</keyword>
<accession>A0A928TRF3</accession>
<keyword evidence="10" id="KW-0594">Phospholipid biosynthesis</keyword>
<evidence type="ECO:0000259" key="14">
    <source>
        <dbReference type="PROSITE" id="PS50035"/>
    </source>
</evidence>
<keyword evidence="8" id="KW-0443">Lipid metabolism</keyword>
<gene>
    <name evidence="15" type="primary">cls</name>
    <name evidence="15" type="ORF">HS096_00800</name>
</gene>
<comment type="subcellular location">
    <subcellularLocation>
        <location evidence="1">Cell membrane</location>
        <topology evidence="1">Multi-pass membrane protein</topology>
    </subcellularLocation>
</comment>
<keyword evidence="3" id="KW-0444">Lipid biosynthesis</keyword>